<feature type="domain" description="DUF4515" evidence="4">
    <location>
        <begin position="256"/>
        <end position="461"/>
    </location>
</feature>
<evidence type="ECO:0000256" key="1">
    <source>
        <dbReference type="ARBA" id="ARBA00023054"/>
    </source>
</evidence>
<keyword evidence="6" id="KW-1185">Reference proteome</keyword>
<proteinExistence type="predicted"/>
<evidence type="ECO:0000313" key="6">
    <source>
        <dbReference type="Proteomes" id="UP000472241"/>
    </source>
</evidence>
<sequence>MGWGGRKRFLPSRPGCAPSWDRRREMMGSEDGRRWPEREALTVVGKGLGRAEFLSPKRAEMRSPERGPQSSKMKTVRFSLDPQGARKGAEREPAARAYSATGKVQPIQVGPAGAGVRCDPQSCWAAPRSKEHKIEKLRKPSARGRHFRVAQDPSTTSAAASAVNLGESHGDLGDELLDSQSKFAKDSGSSTARSVSLINIIFKPQMLTKSETTFKEKTMTELRKVNSRIKQTRMQQESVMQETEQLYNEKLLVQTENQFFLEYLDKEIEEYRRKPEELWEHYLQKSEEIEQRRQESASRYAKQTSVFKGELLQKENLQSNLKQQLQALRDVSLVKEKQEREIQMLQEKKKEAQAEIDAKKLEVQLQMVQEKALLEKQLSEPDPRQLGKRKREELERKAQALEAGAKQYTFEFYHDMRRENEWLKKELQQQTQHCQELEAIRSWLKNQKRQLQQEQWYMDCLVRGRNRLQGRHNPCPGQGAPKTTITPLLITKSNINPKQFPKQH</sequence>
<dbReference type="PANTHER" id="PTHR14845:SF3">
    <property type="entry name" value="COILED-COIL DOMAIN CONTAINING 121, RETROGENE 1"/>
    <property type="match status" value="1"/>
</dbReference>
<organism evidence="5 6">
    <name type="scientific">Lynx canadensis</name>
    <name type="common">Canada lynx</name>
    <name type="synonym">Felis canadensis</name>
    <dbReference type="NCBI Taxonomy" id="61383"/>
    <lineage>
        <taxon>Eukaryota</taxon>
        <taxon>Metazoa</taxon>
        <taxon>Chordata</taxon>
        <taxon>Craniata</taxon>
        <taxon>Vertebrata</taxon>
        <taxon>Euteleostomi</taxon>
        <taxon>Mammalia</taxon>
        <taxon>Eutheria</taxon>
        <taxon>Laurasiatheria</taxon>
        <taxon>Carnivora</taxon>
        <taxon>Feliformia</taxon>
        <taxon>Felidae</taxon>
        <taxon>Felinae</taxon>
        <taxon>Lynx</taxon>
    </lineage>
</organism>
<protein>
    <submittedName>
        <fullName evidence="5">Coiled-coil domain containing 121</fullName>
    </submittedName>
</protein>
<keyword evidence="1 2" id="KW-0175">Coiled coil</keyword>
<dbReference type="GeneID" id="115510994"/>
<dbReference type="CTD" id="79635"/>
<dbReference type="Pfam" id="PF14988">
    <property type="entry name" value="DUF4515"/>
    <property type="match status" value="1"/>
</dbReference>
<feature type="region of interest" description="Disordered" evidence="3">
    <location>
        <begin position="52"/>
        <end position="102"/>
    </location>
</feature>
<evidence type="ECO:0000256" key="3">
    <source>
        <dbReference type="SAM" id="MobiDB-lite"/>
    </source>
</evidence>
<dbReference type="Ensembl" id="ENSLCNT00005009065.1">
    <property type="protein sequence ID" value="ENSLCNP00005008070.1"/>
    <property type="gene ID" value="ENSLCNG00005005303.1"/>
</dbReference>
<feature type="coiled-coil region" evidence="2">
    <location>
        <begin position="311"/>
        <end position="454"/>
    </location>
</feature>
<dbReference type="AlphaFoldDB" id="A0A667HA10"/>
<reference evidence="5" key="1">
    <citation type="submission" date="2025-08" db="UniProtKB">
        <authorList>
            <consortium name="Ensembl"/>
        </authorList>
    </citation>
    <scope>IDENTIFICATION</scope>
</reference>
<accession>A0A667HA10</accession>
<feature type="compositionally biased region" description="Basic and acidic residues" evidence="3">
    <location>
        <begin position="20"/>
        <end position="34"/>
    </location>
</feature>
<name>A0A667HA10_LYNCA</name>
<feature type="compositionally biased region" description="Basic residues" evidence="3">
    <location>
        <begin position="139"/>
        <end position="148"/>
    </location>
</feature>
<feature type="compositionally biased region" description="Basic and acidic residues" evidence="3">
    <location>
        <begin position="55"/>
        <end position="65"/>
    </location>
</feature>
<reference evidence="5" key="2">
    <citation type="submission" date="2025-09" db="UniProtKB">
        <authorList>
            <consortium name="Ensembl"/>
        </authorList>
    </citation>
    <scope>IDENTIFICATION</scope>
</reference>
<evidence type="ECO:0000259" key="4">
    <source>
        <dbReference type="Pfam" id="PF14988"/>
    </source>
</evidence>
<feature type="compositionally biased region" description="Basic residues" evidence="3">
    <location>
        <begin position="1"/>
        <end position="10"/>
    </location>
</feature>
<dbReference type="PANTHER" id="PTHR14845">
    <property type="entry name" value="COILED-COIL DOMAIN-CONTAINING 166"/>
    <property type="match status" value="1"/>
</dbReference>
<gene>
    <name evidence="5" type="primary">CCDC121</name>
</gene>
<dbReference type="RefSeq" id="XP_030167271.1">
    <property type="nucleotide sequence ID" value="XM_030311411.1"/>
</dbReference>
<feature type="region of interest" description="Disordered" evidence="3">
    <location>
        <begin position="1"/>
        <end position="34"/>
    </location>
</feature>
<feature type="region of interest" description="Disordered" evidence="3">
    <location>
        <begin position="126"/>
        <end position="156"/>
    </location>
</feature>
<dbReference type="Proteomes" id="UP000472241">
    <property type="component" value="Unplaced"/>
</dbReference>
<feature type="compositionally biased region" description="Basic and acidic residues" evidence="3">
    <location>
        <begin position="128"/>
        <end position="138"/>
    </location>
</feature>
<dbReference type="InterPro" id="IPR032777">
    <property type="entry name" value="DUF4515"/>
</dbReference>
<evidence type="ECO:0000313" key="5">
    <source>
        <dbReference type="Ensembl" id="ENSLCNP00005008070.1"/>
    </source>
</evidence>
<evidence type="ECO:0000256" key="2">
    <source>
        <dbReference type="SAM" id="Coils"/>
    </source>
</evidence>